<evidence type="ECO:0000313" key="5">
    <source>
        <dbReference type="Proteomes" id="UP001153620"/>
    </source>
</evidence>
<feature type="repeat" description="TPR" evidence="3">
    <location>
        <begin position="417"/>
        <end position="450"/>
    </location>
</feature>
<dbReference type="Proteomes" id="UP001153620">
    <property type="component" value="Chromosome 1"/>
</dbReference>
<dbReference type="InterPro" id="IPR019734">
    <property type="entry name" value="TPR_rpt"/>
</dbReference>
<dbReference type="SUPFAM" id="SSF48452">
    <property type="entry name" value="TPR-like"/>
    <property type="match status" value="4"/>
</dbReference>
<accession>A0A9N9RQD2</accession>
<dbReference type="OrthoDB" id="421075at2759"/>
<keyword evidence="1" id="KW-0677">Repeat</keyword>
<dbReference type="PANTHER" id="PTHR15704">
    <property type="entry name" value="SUPERKILLER 3 PROTEIN-RELATED"/>
    <property type="match status" value="1"/>
</dbReference>
<dbReference type="EMBL" id="OU895877">
    <property type="protein sequence ID" value="CAG9800501.1"/>
    <property type="molecule type" value="Genomic_DNA"/>
</dbReference>
<dbReference type="Gene3D" id="1.25.40.10">
    <property type="entry name" value="Tetratricopeptide repeat domain"/>
    <property type="match status" value="7"/>
</dbReference>
<gene>
    <name evidence="4" type="ORF">CHIRRI_LOCUS3443</name>
</gene>
<dbReference type="GO" id="GO:0006401">
    <property type="term" value="P:RNA catabolic process"/>
    <property type="evidence" value="ECO:0007669"/>
    <property type="project" value="InterPro"/>
</dbReference>
<dbReference type="PROSITE" id="PS50005">
    <property type="entry name" value="TPR"/>
    <property type="match status" value="4"/>
</dbReference>
<dbReference type="InterPro" id="IPR039226">
    <property type="entry name" value="Ski3/TTC37"/>
</dbReference>
<keyword evidence="5" id="KW-1185">Reference proteome</keyword>
<evidence type="ECO:0000256" key="1">
    <source>
        <dbReference type="ARBA" id="ARBA00022737"/>
    </source>
</evidence>
<evidence type="ECO:0000256" key="3">
    <source>
        <dbReference type="PROSITE-ProRule" id="PRU00339"/>
    </source>
</evidence>
<keyword evidence="2 3" id="KW-0802">TPR repeat</keyword>
<feature type="repeat" description="TPR" evidence="3">
    <location>
        <begin position="451"/>
        <end position="484"/>
    </location>
</feature>
<evidence type="ECO:0000313" key="4">
    <source>
        <dbReference type="EMBL" id="CAG9800501.1"/>
    </source>
</evidence>
<dbReference type="GO" id="GO:0055087">
    <property type="term" value="C:Ski complex"/>
    <property type="evidence" value="ECO:0007669"/>
    <property type="project" value="InterPro"/>
</dbReference>
<dbReference type="PANTHER" id="PTHR15704:SF7">
    <property type="entry name" value="SUPERKILLER COMPLEX PROTEIN 3"/>
    <property type="match status" value="1"/>
</dbReference>
<name>A0A9N9RQD2_9DIPT</name>
<reference evidence="4" key="2">
    <citation type="submission" date="2022-10" db="EMBL/GenBank/DDBJ databases">
        <authorList>
            <consortium name="ENA_rothamsted_submissions"/>
            <consortium name="culmorum"/>
            <person name="King R."/>
        </authorList>
    </citation>
    <scope>NUCLEOTIDE SEQUENCE</scope>
</reference>
<dbReference type="Pfam" id="PF13181">
    <property type="entry name" value="TPR_8"/>
    <property type="match status" value="1"/>
</dbReference>
<protein>
    <recommendedName>
        <fullName evidence="6">Tetratricopeptide repeat protein 37</fullName>
    </recommendedName>
</protein>
<feature type="repeat" description="TPR" evidence="3">
    <location>
        <begin position="555"/>
        <end position="588"/>
    </location>
</feature>
<reference evidence="4" key="1">
    <citation type="submission" date="2022-01" db="EMBL/GenBank/DDBJ databases">
        <authorList>
            <person name="King R."/>
        </authorList>
    </citation>
    <scope>NUCLEOTIDE SEQUENCE</scope>
</reference>
<dbReference type="AlphaFoldDB" id="A0A9N9RQD2"/>
<evidence type="ECO:0000256" key="2">
    <source>
        <dbReference type="ARBA" id="ARBA00022803"/>
    </source>
</evidence>
<sequence length="1233" mass="141385">MSSKEVKNLLKEAREAIKSKEFPVAIRKCKEALSHDKKNGMAFIFMGAAYQETDKIEAAKCLRKAIELSDDCKLLAFQGLANCVAVKELPEIYEELLKLLPDKYNDYYSKLTSLFLQDKITDYALLIKIFCNEIKIDNKERKYAALKSLLNVFMKNRDEAFEKHKDEFLECLEVGIQDKNHLYHVDIYQYYFKILQSKERYGDLVKSAEEMTTIYSNNVIPLEWICKVYIDNEKNQNFKISENLKSNFGIYIERLLEINPNSVLGLTASALVKYAIGDLAGSRDILIKVNELQPNWSLCLKRLALIHERFRAYLLAELVYRQLKNVDINLAEMLIEQHEKNKVLEGIEICKNNLTDIKSTELIIKGNIYLGNLSEAEKLIENLQHQSENVVLIKALIAHVKGENENAIEILRENESHEAFLEVGKLLFHDKKFDESLINILKATKLDPNNSECFYWLGKIYMTNNDEARSKKCFEKCLNLNPQNEKAIATLSAIYRKNKDWDQNLQILEKSVKSVDGAYQKAAFFQLGLHHLAQQSYDNAITAFRNSLKYDKENTECWEGLADAYMARGSFNSALNVFEKSVEINPLNSYAKLQVAKVKYILQQYQESITDYEELLSIIPDYLPALKGIAESHIGRANYLHENHRTGRARDHCQSSLSFLERAIKQEQNFVCLWRSLGNLFDFVGSFPEIYNYLIVPATIVCENQPKKLSGDELFDLASKCYSRCLKMSMKNDFVWFDLIANHYRRAMKTIKEDAKAEFLKLANDGAKHLVKLAPTKWQNWNLLGIISATKEINDPALAQHCFIKAINLDKRTFTSWSNLGVFYLMNGDIKLANKAFSRAQQSDTSFLNAWIGQACIAELIGEHDETMDLFRHCTQLGYHHESSIGYSNFVCSILNKPDYASNPKYEYAIDKMHAIPMALDNIKWHCLDESEATFEAWCFVGYLSKCQKLYSQSIHAYEKAVELTEDVSLKDKCLTDLGFCYLKVNEHSKATKAFSDVKEATFMSTVGLALAFYKDGQYQDCYETYQKAIEWLATNDEEKAQVLIAMAAMIYAFQGAEDAKMVLFQCIGLSPTPVEGLLSLCAISLLHKDKQLGELVMKELRSHEKDLVYGHHVSFMMAQFYIKYESKDIAIAYISSRIHEFPNRPFLRKLLANVLLETSSNDNSLMKAACRMAESSLILRIMNKEVMSSEEAAELLALASMTIKKVDSKTSKMYAQKAIHICPTYWKVLKIN</sequence>
<dbReference type="SMART" id="SM00028">
    <property type="entry name" value="TPR"/>
    <property type="match status" value="13"/>
</dbReference>
<proteinExistence type="predicted"/>
<evidence type="ECO:0008006" key="6">
    <source>
        <dbReference type="Google" id="ProtNLM"/>
    </source>
</evidence>
<organism evidence="4 5">
    <name type="scientific">Chironomus riparius</name>
    <dbReference type="NCBI Taxonomy" id="315576"/>
    <lineage>
        <taxon>Eukaryota</taxon>
        <taxon>Metazoa</taxon>
        <taxon>Ecdysozoa</taxon>
        <taxon>Arthropoda</taxon>
        <taxon>Hexapoda</taxon>
        <taxon>Insecta</taxon>
        <taxon>Pterygota</taxon>
        <taxon>Neoptera</taxon>
        <taxon>Endopterygota</taxon>
        <taxon>Diptera</taxon>
        <taxon>Nematocera</taxon>
        <taxon>Chironomoidea</taxon>
        <taxon>Chironomidae</taxon>
        <taxon>Chironominae</taxon>
        <taxon>Chironomus</taxon>
    </lineage>
</organism>
<dbReference type="Pfam" id="PF14559">
    <property type="entry name" value="TPR_19"/>
    <property type="match status" value="1"/>
</dbReference>
<feature type="repeat" description="TPR" evidence="3">
    <location>
        <begin position="521"/>
        <end position="554"/>
    </location>
</feature>
<dbReference type="InterPro" id="IPR011990">
    <property type="entry name" value="TPR-like_helical_dom_sf"/>
</dbReference>